<dbReference type="Gene3D" id="1.20.120.80">
    <property type="entry name" value="Cytochrome c oxidase, subunit III, four-helix bundle"/>
    <property type="match status" value="1"/>
</dbReference>
<evidence type="ECO:0000256" key="4">
    <source>
        <dbReference type="ARBA" id="ARBA00014687"/>
    </source>
</evidence>
<evidence type="ECO:0000256" key="5">
    <source>
        <dbReference type="ARBA" id="ARBA00022448"/>
    </source>
</evidence>
<evidence type="ECO:0000256" key="6">
    <source>
        <dbReference type="ARBA" id="ARBA00022475"/>
    </source>
</evidence>
<dbReference type="PANTHER" id="PTHR11403">
    <property type="entry name" value="CYTOCHROME C OXIDASE SUBUNIT III"/>
    <property type="match status" value="1"/>
</dbReference>
<evidence type="ECO:0000256" key="7">
    <source>
        <dbReference type="ARBA" id="ARBA00022692"/>
    </source>
</evidence>
<dbReference type="STRING" id="118110.XW81_02140"/>
<evidence type="ECO:0000256" key="10">
    <source>
        <dbReference type="ARBA" id="ARBA00023136"/>
    </source>
</evidence>
<dbReference type="InterPro" id="IPR013833">
    <property type="entry name" value="Cyt_c_oxidase_su3_a-hlx"/>
</dbReference>
<dbReference type="PATRIC" id="fig|118110.3.peg.427"/>
<accession>A0A172WED2</accession>
<keyword evidence="6" id="KW-1003">Cell membrane</keyword>
<keyword evidence="20" id="KW-1185">Reference proteome</keyword>
<evidence type="ECO:0000256" key="14">
    <source>
        <dbReference type="ARBA" id="ARBA00032189"/>
    </source>
</evidence>
<dbReference type="Pfam" id="PF00510">
    <property type="entry name" value="COX3"/>
    <property type="match status" value="1"/>
</dbReference>
<dbReference type="Proteomes" id="UP000077654">
    <property type="component" value="Chromosome"/>
</dbReference>
<comment type="similarity">
    <text evidence="2 16">Belongs to the cytochrome c oxidase subunit 3 family.</text>
</comment>
<keyword evidence="7 16" id="KW-0812">Transmembrane</keyword>
<comment type="function">
    <text evidence="11">Cytochrome bo(3) ubiquinol terminal oxidase is the component of the aerobic respiratory chain of E.coli that predominates when cells are grown at high aeration. Has proton pump activity across the membrane in addition to electron transfer, pumping 2 protons/electron.</text>
</comment>
<dbReference type="EMBL" id="CP011299">
    <property type="protein sequence ID" value="ANF17317.1"/>
    <property type="molecule type" value="Genomic_DNA"/>
</dbReference>
<evidence type="ECO:0000259" key="18">
    <source>
        <dbReference type="PROSITE" id="PS50253"/>
    </source>
</evidence>
<gene>
    <name evidence="19" type="ORF">XW81_02140</name>
</gene>
<keyword evidence="5" id="KW-0813">Transport</keyword>
<feature type="transmembrane region" description="Helical" evidence="17">
    <location>
        <begin position="92"/>
        <end position="109"/>
    </location>
</feature>
<feature type="transmembrane region" description="Helical" evidence="17">
    <location>
        <begin position="21"/>
        <end position="42"/>
    </location>
</feature>
<dbReference type="GO" id="GO:0004129">
    <property type="term" value="F:cytochrome-c oxidase activity"/>
    <property type="evidence" value="ECO:0007669"/>
    <property type="project" value="InterPro"/>
</dbReference>
<dbReference type="AlphaFoldDB" id="A0A172WED2"/>
<keyword evidence="9 17" id="KW-1133">Transmembrane helix</keyword>
<evidence type="ECO:0000256" key="16">
    <source>
        <dbReference type="RuleBase" id="RU003376"/>
    </source>
</evidence>
<evidence type="ECO:0000256" key="13">
    <source>
        <dbReference type="ARBA" id="ARBA00031884"/>
    </source>
</evidence>
<evidence type="ECO:0000256" key="2">
    <source>
        <dbReference type="ARBA" id="ARBA00010581"/>
    </source>
</evidence>
<organism evidence="19 20">
    <name type="scientific">Buchnera aphidicola subsp. Schlechtendalia chinensis</name>
    <dbReference type="NCBI Taxonomy" id="118110"/>
    <lineage>
        <taxon>Bacteria</taxon>
        <taxon>Pseudomonadati</taxon>
        <taxon>Pseudomonadota</taxon>
        <taxon>Gammaproteobacteria</taxon>
        <taxon>Enterobacterales</taxon>
        <taxon>Erwiniaceae</taxon>
        <taxon>Buchnera</taxon>
    </lineage>
</organism>
<proteinExistence type="inferred from homology"/>
<sequence>MNEKLDTTKFKISALSSNKFFGFWLYLMSDFVIFITLFSVYIVMKDNIAYGPSGPEIFNFFMIILESFFLLFSSFACSFIFINSEKDYTGKIIFWLSITFILGFLFLAFETYELYDLVKQGHGPSCSGFLSAFFMLLVTHGAHVIIALLWILVMIKQLIKFGITLEVYTRIICLSLFWHFLDIVWIFIFSIVYLFGVVK</sequence>
<feature type="domain" description="Heme-copper oxidase subunit III family profile" evidence="18">
    <location>
        <begin position="1"/>
        <end position="197"/>
    </location>
</feature>
<dbReference type="InterPro" id="IPR000298">
    <property type="entry name" value="Cyt_c_oxidase-like_su3"/>
</dbReference>
<dbReference type="GO" id="GO:0019646">
    <property type="term" value="P:aerobic electron transport chain"/>
    <property type="evidence" value="ECO:0007669"/>
    <property type="project" value="InterPro"/>
</dbReference>
<evidence type="ECO:0000256" key="12">
    <source>
        <dbReference type="ARBA" id="ARBA00030072"/>
    </source>
</evidence>
<evidence type="ECO:0000256" key="1">
    <source>
        <dbReference type="ARBA" id="ARBA00004651"/>
    </source>
</evidence>
<keyword evidence="10 17" id="KW-0472">Membrane</keyword>
<evidence type="ECO:0000313" key="19">
    <source>
        <dbReference type="EMBL" id="ANF17317.1"/>
    </source>
</evidence>
<evidence type="ECO:0000256" key="15">
    <source>
        <dbReference type="ARBA" id="ARBA00032717"/>
    </source>
</evidence>
<dbReference type="PANTHER" id="PTHR11403:SF2">
    <property type="entry name" value="CYTOCHROME BO(3) UBIQUINOL OXIDASE SUBUNIT 3"/>
    <property type="match status" value="1"/>
</dbReference>
<keyword evidence="8" id="KW-0249">Electron transport</keyword>
<evidence type="ECO:0000256" key="17">
    <source>
        <dbReference type="SAM" id="Phobius"/>
    </source>
</evidence>
<comment type="subunit">
    <text evidence="3">Heterooctamer of two A chains, two B chains, two C chains and two D chains.</text>
</comment>
<evidence type="ECO:0000256" key="8">
    <source>
        <dbReference type="ARBA" id="ARBA00022982"/>
    </source>
</evidence>
<dbReference type="InterPro" id="IPR035973">
    <property type="entry name" value="Cyt_c_oxidase_su3-like_sf"/>
</dbReference>
<dbReference type="SUPFAM" id="SSF81452">
    <property type="entry name" value="Cytochrome c oxidase subunit III-like"/>
    <property type="match status" value="1"/>
</dbReference>
<evidence type="ECO:0000313" key="20">
    <source>
        <dbReference type="Proteomes" id="UP000077654"/>
    </source>
</evidence>
<protein>
    <recommendedName>
        <fullName evidence="4">Cytochrome bo(3) ubiquinol oxidase subunit 3</fullName>
    </recommendedName>
    <alternativeName>
        <fullName evidence="14">Cytochrome o ubiquinol oxidase subunit 3</fullName>
    </alternativeName>
    <alternativeName>
        <fullName evidence="12">Oxidase bo(3) subunit 3</fullName>
    </alternativeName>
    <alternativeName>
        <fullName evidence="15">Ubiquinol oxidase polypeptide III</fullName>
    </alternativeName>
    <alternativeName>
        <fullName evidence="13">Ubiquinol oxidase subunit 3</fullName>
    </alternativeName>
</protein>
<dbReference type="GO" id="GO:0005886">
    <property type="term" value="C:plasma membrane"/>
    <property type="evidence" value="ECO:0007669"/>
    <property type="project" value="UniProtKB-SubCell"/>
</dbReference>
<dbReference type="InterPro" id="IPR024791">
    <property type="entry name" value="Cyt_c/ubiquinol_Oxase_su3"/>
</dbReference>
<name>A0A172WED2_BUCSC</name>
<dbReference type="PROSITE" id="PS50253">
    <property type="entry name" value="COX3"/>
    <property type="match status" value="1"/>
</dbReference>
<evidence type="ECO:0000256" key="9">
    <source>
        <dbReference type="ARBA" id="ARBA00022989"/>
    </source>
</evidence>
<dbReference type="FunFam" id="1.20.120.80:FF:000001">
    <property type="entry name" value="Cytochrome (Ubi)quinol oxidase subunit III"/>
    <property type="match status" value="1"/>
</dbReference>
<evidence type="ECO:0000256" key="11">
    <source>
        <dbReference type="ARBA" id="ARBA00025694"/>
    </source>
</evidence>
<feature type="transmembrane region" description="Helical" evidence="17">
    <location>
        <begin position="167"/>
        <end position="195"/>
    </location>
</feature>
<feature type="transmembrane region" description="Helical" evidence="17">
    <location>
        <begin position="57"/>
        <end position="80"/>
    </location>
</feature>
<evidence type="ECO:0000256" key="3">
    <source>
        <dbReference type="ARBA" id="ARBA00011700"/>
    </source>
</evidence>
<reference evidence="19 20" key="1">
    <citation type="submission" date="2015-04" db="EMBL/GenBank/DDBJ databases">
        <title>Buchnera aphidicola assembly.</title>
        <authorList>
            <person name="Zhang Y."/>
        </authorList>
    </citation>
    <scope>NUCLEOTIDE SEQUENCE [LARGE SCALE GENOMIC DNA]</scope>
    <source>
        <strain evidence="19 20">SC</strain>
    </source>
</reference>
<feature type="transmembrane region" description="Helical" evidence="17">
    <location>
        <begin position="129"/>
        <end position="155"/>
    </location>
</feature>
<comment type="subcellular location">
    <subcellularLocation>
        <location evidence="1 16">Cell membrane</location>
        <topology evidence="1 16">Multi-pass membrane protein</topology>
    </subcellularLocation>
</comment>